<dbReference type="Proteomes" id="UP001164705">
    <property type="component" value="Chromosome"/>
</dbReference>
<evidence type="ECO:0000313" key="2">
    <source>
        <dbReference type="Proteomes" id="UP001164705"/>
    </source>
</evidence>
<protein>
    <submittedName>
        <fullName evidence="1">Uncharacterized protein</fullName>
    </submittedName>
</protein>
<organism evidence="1 2">
    <name type="scientific">Lacinutrix neustonica</name>
    <dbReference type="NCBI Taxonomy" id="2980107"/>
    <lineage>
        <taxon>Bacteria</taxon>
        <taxon>Pseudomonadati</taxon>
        <taxon>Bacteroidota</taxon>
        <taxon>Flavobacteriia</taxon>
        <taxon>Flavobacteriales</taxon>
        <taxon>Flavobacteriaceae</taxon>
        <taxon>Lacinutrix</taxon>
    </lineage>
</organism>
<dbReference type="KEGG" id="lnu:N7U66_20685"/>
<gene>
    <name evidence="1" type="ORF">N7U66_20685</name>
</gene>
<name>A0A9E8MV63_9FLAO</name>
<sequence length="150" mass="17538">MKKGDRDGGSSLTGVFFASYVKAINEEEIDFYLRKSNSSGINKIINDFLIAEENRNIENILSYYSNDTKRYWNIYNPSKTEIENQYRNAWKHTINAQNIVKSISKVSANTYILNTNFRFYDLKKQQYKSINSKVRFVFDDNNKIVETSGI</sequence>
<reference evidence="1" key="1">
    <citation type="submission" date="2022-11" db="EMBL/GenBank/DDBJ databases">
        <title>Lacinutrix neustonica HL-RS19T sp. nov., isolated from the surface microlayer sample of brackish Lake Shihwa.</title>
        <authorList>
            <person name="Choi J.Y."/>
            <person name="Hwang C.Y."/>
        </authorList>
    </citation>
    <scope>NUCLEOTIDE SEQUENCE</scope>
    <source>
        <strain evidence="1">HL-RS19</strain>
    </source>
</reference>
<dbReference type="RefSeq" id="WP_267676753.1">
    <property type="nucleotide sequence ID" value="NZ_CP113088.1"/>
</dbReference>
<dbReference type="AlphaFoldDB" id="A0A9E8MV63"/>
<evidence type="ECO:0000313" key="1">
    <source>
        <dbReference type="EMBL" id="WAC02158.1"/>
    </source>
</evidence>
<accession>A0A9E8MV63</accession>
<keyword evidence="2" id="KW-1185">Reference proteome</keyword>
<proteinExistence type="predicted"/>
<dbReference type="EMBL" id="CP113088">
    <property type="protein sequence ID" value="WAC02158.1"/>
    <property type="molecule type" value="Genomic_DNA"/>
</dbReference>